<dbReference type="SMART" id="SM00257">
    <property type="entry name" value="LysM"/>
    <property type="match status" value="1"/>
</dbReference>
<dbReference type="PANTHER" id="PTHR33734">
    <property type="entry name" value="LYSM DOMAIN-CONTAINING GPI-ANCHORED PROTEIN 2"/>
    <property type="match status" value="1"/>
</dbReference>
<name>A0A392NJC6_9FABA</name>
<keyword evidence="3" id="KW-1185">Reference proteome</keyword>
<dbReference type="CDD" id="cd00118">
    <property type="entry name" value="LysM"/>
    <property type="match status" value="1"/>
</dbReference>
<dbReference type="EMBL" id="LXQA010041907">
    <property type="protein sequence ID" value="MCH99987.1"/>
    <property type="molecule type" value="Genomic_DNA"/>
</dbReference>
<dbReference type="InterPro" id="IPR018392">
    <property type="entry name" value="LysM"/>
</dbReference>
<dbReference type="PROSITE" id="PS51782">
    <property type="entry name" value="LYSM"/>
    <property type="match status" value="1"/>
</dbReference>
<evidence type="ECO:0000313" key="2">
    <source>
        <dbReference type="EMBL" id="MCH99987.1"/>
    </source>
</evidence>
<dbReference type="Gene3D" id="3.10.350.10">
    <property type="entry name" value="LysM domain"/>
    <property type="match status" value="1"/>
</dbReference>
<evidence type="ECO:0000259" key="1">
    <source>
        <dbReference type="PROSITE" id="PS51782"/>
    </source>
</evidence>
<feature type="domain" description="LysM" evidence="1">
    <location>
        <begin position="30"/>
        <end position="74"/>
    </location>
</feature>
<dbReference type="InterPro" id="IPR036779">
    <property type="entry name" value="LysM_dom_sf"/>
</dbReference>
<dbReference type="PANTHER" id="PTHR33734:SF11">
    <property type="entry name" value="LYSM DOMAIN-CONTAINING GPI-ANCHORED PROTEIN 2"/>
    <property type="match status" value="1"/>
</dbReference>
<proteinExistence type="predicted"/>
<feature type="non-terminal residue" evidence="2">
    <location>
        <position position="1"/>
    </location>
</feature>
<sequence>DPDNITAGDTLWIPLPCSCDMVDGNSVMHYAHIVESGSSIEAIAQEYGTTQQSLLTINGIKDPKSLLAGQLLDVPLPGSSDISYLIRKHTQVKEAALAAGGYPLFFVK</sequence>
<protein>
    <submittedName>
        <fullName evidence="2">LysM domain-containing GPI-anchored protein 2-like</fullName>
    </submittedName>
</protein>
<dbReference type="SUPFAM" id="SSF54106">
    <property type="entry name" value="LysM domain"/>
    <property type="match status" value="1"/>
</dbReference>
<evidence type="ECO:0000313" key="3">
    <source>
        <dbReference type="Proteomes" id="UP000265520"/>
    </source>
</evidence>
<reference evidence="2 3" key="1">
    <citation type="journal article" date="2018" name="Front. Plant Sci.">
        <title>Red Clover (Trifolium pratense) and Zigzag Clover (T. medium) - A Picture of Genomic Similarities and Differences.</title>
        <authorList>
            <person name="Dluhosova J."/>
            <person name="Istvanek J."/>
            <person name="Nedelnik J."/>
            <person name="Repkova J."/>
        </authorList>
    </citation>
    <scope>NUCLEOTIDE SEQUENCE [LARGE SCALE GENOMIC DNA]</scope>
    <source>
        <strain evidence="3">cv. 10/8</strain>
        <tissue evidence="2">Leaf</tissue>
    </source>
</reference>
<dbReference type="AlphaFoldDB" id="A0A392NJC6"/>
<dbReference type="Proteomes" id="UP000265520">
    <property type="component" value="Unassembled WGS sequence"/>
</dbReference>
<dbReference type="Pfam" id="PF01476">
    <property type="entry name" value="LysM"/>
    <property type="match status" value="1"/>
</dbReference>
<organism evidence="2 3">
    <name type="scientific">Trifolium medium</name>
    <dbReference type="NCBI Taxonomy" id="97028"/>
    <lineage>
        <taxon>Eukaryota</taxon>
        <taxon>Viridiplantae</taxon>
        <taxon>Streptophyta</taxon>
        <taxon>Embryophyta</taxon>
        <taxon>Tracheophyta</taxon>
        <taxon>Spermatophyta</taxon>
        <taxon>Magnoliopsida</taxon>
        <taxon>eudicotyledons</taxon>
        <taxon>Gunneridae</taxon>
        <taxon>Pentapetalae</taxon>
        <taxon>rosids</taxon>
        <taxon>fabids</taxon>
        <taxon>Fabales</taxon>
        <taxon>Fabaceae</taxon>
        <taxon>Papilionoideae</taxon>
        <taxon>50 kb inversion clade</taxon>
        <taxon>NPAAA clade</taxon>
        <taxon>Hologalegina</taxon>
        <taxon>IRL clade</taxon>
        <taxon>Trifolieae</taxon>
        <taxon>Trifolium</taxon>
    </lineage>
</organism>
<comment type="caution">
    <text evidence="2">The sequence shown here is derived from an EMBL/GenBank/DDBJ whole genome shotgun (WGS) entry which is preliminary data.</text>
</comment>
<accession>A0A392NJC6</accession>